<dbReference type="SUPFAM" id="SSF81321">
    <property type="entry name" value="Family A G protein-coupled receptor-like"/>
    <property type="match status" value="1"/>
</dbReference>
<sequence length="362" mass="41192">MQDWMLVAKLLVLLGLWMQVQAGDEQKPAKGEESKNDKQILVLVVFPIIIAVGVIGNGLALIVVLRDKTMRSATNVLVCSLALADLVFLLYTVPLTIAYVTHGWRYGLLLCKFFFFGQYFTSHNGAYTLVLMALDRFLAVVFPFESIPWRTSKNAFKAVLLTWTFSFAVNAHLLWYAETHEMVCKWSSEYPALKNIHMHLAFIEGYLLPFLIICALYFALIYKLRFGRTAKMAQSGEASRSKKHVSRMVIILICVFGICWLPIRLWLLVVNYHPRIFMSLNYSMMAQKLFMMMAYSNSAINPILYAFLSENFRIAFRKMLPCGAKPARSTGTNITKFTPLPARTLTSDNTVNGIQETLIESF</sequence>
<feature type="transmembrane region" description="Helical" evidence="10">
    <location>
        <begin position="76"/>
        <end position="100"/>
    </location>
</feature>
<evidence type="ECO:0000256" key="9">
    <source>
        <dbReference type="ARBA" id="ARBA00023224"/>
    </source>
</evidence>
<keyword evidence="6 10" id="KW-0472">Membrane</keyword>
<keyword evidence="8" id="KW-0325">Glycoprotein</keyword>
<feature type="domain" description="G-protein coupled receptors family 1 profile" evidence="12">
    <location>
        <begin position="56"/>
        <end position="305"/>
    </location>
</feature>
<feature type="transmembrane region" description="Helical" evidence="10">
    <location>
        <begin position="41"/>
        <end position="64"/>
    </location>
</feature>
<keyword evidence="3 10" id="KW-0812">Transmembrane</keyword>
<feature type="transmembrane region" description="Helical" evidence="10">
    <location>
        <begin position="196"/>
        <end position="222"/>
    </location>
</feature>
<evidence type="ECO:0000256" key="8">
    <source>
        <dbReference type="ARBA" id="ARBA00023180"/>
    </source>
</evidence>
<comment type="subcellular location">
    <subcellularLocation>
        <location evidence="1">Cell membrane</location>
        <topology evidence="1">Multi-pass membrane protein</topology>
    </subcellularLocation>
</comment>
<accession>A0ABD2PWD0</accession>
<evidence type="ECO:0000256" key="7">
    <source>
        <dbReference type="ARBA" id="ARBA00023170"/>
    </source>
</evidence>
<dbReference type="PANTHER" id="PTHR45695:SF22">
    <property type="entry name" value="G-PROTEIN COUPLED RECEPTORS FAMILY 1 PROFILE DOMAIN-CONTAINING PROTEIN"/>
    <property type="match status" value="1"/>
</dbReference>
<evidence type="ECO:0000256" key="11">
    <source>
        <dbReference type="SAM" id="SignalP"/>
    </source>
</evidence>
<keyword evidence="2" id="KW-1003">Cell membrane</keyword>
<protein>
    <submittedName>
        <fullName evidence="13">Galanin receptor type 2</fullName>
    </submittedName>
</protein>
<keyword evidence="14" id="KW-1185">Reference proteome</keyword>
<evidence type="ECO:0000256" key="6">
    <source>
        <dbReference type="ARBA" id="ARBA00023136"/>
    </source>
</evidence>
<dbReference type="PRINTS" id="PR01788">
    <property type="entry name" value="PROSTANOIDR"/>
</dbReference>
<dbReference type="PROSITE" id="PS50262">
    <property type="entry name" value="G_PROTEIN_RECEP_F1_2"/>
    <property type="match status" value="1"/>
</dbReference>
<evidence type="ECO:0000256" key="3">
    <source>
        <dbReference type="ARBA" id="ARBA00022692"/>
    </source>
</evidence>
<keyword evidence="5" id="KW-0297">G-protein coupled receptor</keyword>
<keyword evidence="4 10" id="KW-1133">Transmembrane helix</keyword>
<dbReference type="InterPro" id="IPR017452">
    <property type="entry name" value="GPCR_Rhodpsn_7TM"/>
</dbReference>
<gene>
    <name evidence="13" type="primary">GALR2_1</name>
    <name evidence="13" type="ORF">Ciccas_010342</name>
</gene>
<organism evidence="13 14">
    <name type="scientific">Cichlidogyrus casuarinus</name>
    <dbReference type="NCBI Taxonomy" id="1844966"/>
    <lineage>
        <taxon>Eukaryota</taxon>
        <taxon>Metazoa</taxon>
        <taxon>Spiralia</taxon>
        <taxon>Lophotrochozoa</taxon>
        <taxon>Platyhelminthes</taxon>
        <taxon>Monogenea</taxon>
        <taxon>Monopisthocotylea</taxon>
        <taxon>Dactylogyridea</taxon>
        <taxon>Ancyrocephalidae</taxon>
        <taxon>Cichlidogyrus</taxon>
    </lineage>
</organism>
<dbReference type="SMART" id="SM01381">
    <property type="entry name" value="7TM_GPCR_Srsx"/>
    <property type="match status" value="1"/>
</dbReference>
<dbReference type="InterPro" id="IPR000276">
    <property type="entry name" value="GPCR_Rhodpsn"/>
</dbReference>
<evidence type="ECO:0000256" key="1">
    <source>
        <dbReference type="ARBA" id="ARBA00004651"/>
    </source>
</evidence>
<dbReference type="Proteomes" id="UP001626550">
    <property type="component" value="Unassembled WGS sequence"/>
</dbReference>
<dbReference type="GO" id="GO:0005886">
    <property type="term" value="C:plasma membrane"/>
    <property type="evidence" value="ECO:0007669"/>
    <property type="project" value="UniProtKB-SubCell"/>
</dbReference>
<proteinExistence type="predicted"/>
<dbReference type="Gene3D" id="1.20.1070.10">
    <property type="entry name" value="Rhodopsin 7-helix transmembrane proteins"/>
    <property type="match status" value="1"/>
</dbReference>
<keyword evidence="9" id="KW-0807">Transducer</keyword>
<dbReference type="Pfam" id="PF00001">
    <property type="entry name" value="7tm_1"/>
    <property type="match status" value="1"/>
</dbReference>
<feature type="transmembrane region" description="Helical" evidence="10">
    <location>
        <begin position="125"/>
        <end position="144"/>
    </location>
</feature>
<evidence type="ECO:0000313" key="14">
    <source>
        <dbReference type="Proteomes" id="UP001626550"/>
    </source>
</evidence>
<evidence type="ECO:0000259" key="12">
    <source>
        <dbReference type="PROSITE" id="PS50262"/>
    </source>
</evidence>
<feature type="chain" id="PRO_5044875643" evidence="11">
    <location>
        <begin position="23"/>
        <end position="362"/>
    </location>
</feature>
<name>A0ABD2PWD0_9PLAT</name>
<evidence type="ECO:0000313" key="13">
    <source>
        <dbReference type="EMBL" id="KAL3311082.1"/>
    </source>
</evidence>
<evidence type="ECO:0000256" key="5">
    <source>
        <dbReference type="ARBA" id="ARBA00023040"/>
    </source>
</evidence>
<evidence type="ECO:0000256" key="2">
    <source>
        <dbReference type="ARBA" id="ARBA00022475"/>
    </source>
</evidence>
<comment type="caution">
    <text evidence="13">The sequence shown here is derived from an EMBL/GenBank/DDBJ whole genome shotgun (WGS) entry which is preliminary data.</text>
</comment>
<feature type="transmembrane region" description="Helical" evidence="10">
    <location>
        <begin position="156"/>
        <end position="176"/>
    </location>
</feature>
<dbReference type="AlphaFoldDB" id="A0ABD2PWD0"/>
<feature type="transmembrane region" description="Helical" evidence="10">
    <location>
        <begin position="249"/>
        <end position="269"/>
    </location>
</feature>
<evidence type="ECO:0000256" key="4">
    <source>
        <dbReference type="ARBA" id="ARBA00022989"/>
    </source>
</evidence>
<dbReference type="InterPro" id="IPR008365">
    <property type="entry name" value="Prostanoid_rcpt"/>
</dbReference>
<dbReference type="PANTHER" id="PTHR45695">
    <property type="entry name" value="LEUCOKININ RECEPTOR-RELATED"/>
    <property type="match status" value="1"/>
</dbReference>
<dbReference type="PRINTS" id="PR00237">
    <property type="entry name" value="GPCRRHODOPSN"/>
</dbReference>
<evidence type="ECO:0000256" key="10">
    <source>
        <dbReference type="SAM" id="Phobius"/>
    </source>
</evidence>
<keyword evidence="7 13" id="KW-0675">Receptor</keyword>
<feature type="signal peptide" evidence="11">
    <location>
        <begin position="1"/>
        <end position="22"/>
    </location>
</feature>
<reference evidence="13 14" key="1">
    <citation type="submission" date="2024-11" db="EMBL/GenBank/DDBJ databases">
        <title>Adaptive evolution of stress response genes in parasites aligns with host niche diversity.</title>
        <authorList>
            <person name="Hahn C."/>
            <person name="Resl P."/>
        </authorList>
    </citation>
    <scope>NUCLEOTIDE SEQUENCE [LARGE SCALE GENOMIC DNA]</scope>
    <source>
        <strain evidence="13">EGGRZ-B1_66</strain>
        <tissue evidence="13">Body</tissue>
    </source>
</reference>
<dbReference type="GO" id="GO:0004930">
    <property type="term" value="F:G protein-coupled receptor activity"/>
    <property type="evidence" value="ECO:0007669"/>
    <property type="project" value="UniProtKB-KW"/>
</dbReference>
<keyword evidence="11" id="KW-0732">Signal</keyword>
<dbReference type="EMBL" id="JBJKFK010002454">
    <property type="protein sequence ID" value="KAL3311082.1"/>
    <property type="molecule type" value="Genomic_DNA"/>
</dbReference>
<feature type="transmembrane region" description="Helical" evidence="10">
    <location>
        <begin position="289"/>
        <end position="308"/>
    </location>
</feature>